<name>A0A8S5QKF0_9CAUD</name>
<organism evidence="1">
    <name type="scientific">Myoviridae sp. ctuID12</name>
    <dbReference type="NCBI Taxonomy" id="2826707"/>
    <lineage>
        <taxon>Viruses</taxon>
        <taxon>Duplodnaviria</taxon>
        <taxon>Heunggongvirae</taxon>
        <taxon>Uroviricota</taxon>
        <taxon>Caudoviricetes</taxon>
    </lineage>
</organism>
<protein>
    <submittedName>
        <fullName evidence="1">Uncharacterized protein</fullName>
    </submittedName>
</protein>
<dbReference type="EMBL" id="BK015684">
    <property type="protein sequence ID" value="DAE19727.1"/>
    <property type="molecule type" value="Genomic_DNA"/>
</dbReference>
<evidence type="ECO:0000313" key="1">
    <source>
        <dbReference type="EMBL" id="DAE19727.1"/>
    </source>
</evidence>
<accession>A0A8S5QKF0</accession>
<proteinExistence type="predicted"/>
<sequence>MLGFEKGALSRDRPGAPMFYNRSLSVILV</sequence>
<reference evidence="1" key="1">
    <citation type="journal article" date="2021" name="Proc. Natl. Acad. Sci. U.S.A.">
        <title>A Catalog of Tens of Thousands of Viruses from Human Metagenomes Reveals Hidden Associations with Chronic Diseases.</title>
        <authorList>
            <person name="Tisza M.J."/>
            <person name="Buck C.B."/>
        </authorList>
    </citation>
    <scope>NUCLEOTIDE SEQUENCE</scope>
    <source>
        <strain evidence="1">CtuID12</strain>
    </source>
</reference>